<dbReference type="RefSeq" id="WP_070118041.1">
    <property type="nucleotide sequence ID" value="NZ_CAXATG010000002.1"/>
</dbReference>
<reference evidence="4" key="1">
    <citation type="submission" date="2016-07" db="EMBL/GenBank/DDBJ databases">
        <authorList>
            <person name="Florea S."/>
            <person name="Webb J.S."/>
            <person name="Jaromczyk J."/>
            <person name="Schardl C.L."/>
        </authorList>
    </citation>
    <scope>NUCLEOTIDE SEQUENCE [LARGE SCALE GENOMIC DNA]</scope>
    <source>
        <strain evidence="4">KCTC 42131</strain>
    </source>
</reference>
<feature type="domain" description="UPF0033" evidence="2">
    <location>
        <begin position="20"/>
        <end position="44"/>
    </location>
</feature>
<dbReference type="PROSITE" id="PS01148">
    <property type="entry name" value="UPF0033"/>
    <property type="match status" value="1"/>
</dbReference>
<sequence>MSNNDSDSHTFDNTHADISVDACGLFCPEPVMLLHNKFRDMQAGDTLLMTATDPSTTRDVPKFCLFLGHDLVARDEQDGVYRYLLRKS</sequence>
<organism evidence="3 4">
    <name type="scientific">Pseudohongiella acticola</name>
    <dbReference type="NCBI Taxonomy" id="1524254"/>
    <lineage>
        <taxon>Bacteria</taxon>
        <taxon>Pseudomonadati</taxon>
        <taxon>Pseudomonadota</taxon>
        <taxon>Gammaproteobacteria</taxon>
        <taxon>Pseudomonadales</taxon>
        <taxon>Pseudohongiellaceae</taxon>
        <taxon>Pseudohongiella</taxon>
    </lineage>
</organism>
<evidence type="ECO:0000313" key="3">
    <source>
        <dbReference type="EMBL" id="OFE13822.1"/>
    </source>
</evidence>
<dbReference type="InterPro" id="IPR036868">
    <property type="entry name" value="TusA-like_sf"/>
</dbReference>
<dbReference type="Proteomes" id="UP000175669">
    <property type="component" value="Unassembled WGS sequence"/>
</dbReference>
<dbReference type="InterPro" id="IPR001455">
    <property type="entry name" value="TusA-like"/>
</dbReference>
<dbReference type="OrthoDB" id="9797352at2"/>
<accession>A0A1E8CNJ9</accession>
<dbReference type="PANTHER" id="PTHR33279">
    <property type="entry name" value="SULFUR CARRIER PROTEIN YEDF-RELATED"/>
    <property type="match status" value="1"/>
</dbReference>
<dbReference type="STRING" id="1524254.PHACT_00520"/>
<gene>
    <name evidence="3" type="ORF">PHACT_00520</name>
</gene>
<dbReference type="SUPFAM" id="SSF64307">
    <property type="entry name" value="SirA-like"/>
    <property type="match status" value="1"/>
</dbReference>
<proteinExistence type="inferred from homology"/>
<evidence type="ECO:0000259" key="2">
    <source>
        <dbReference type="PROSITE" id="PS01148"/>
    </source>
</evidence>
<dbReference type="NCBIfam" id="NF001423">
    <property type="entry name" value="PRK00299.1"/>
    <property type="match status" value="1"/>
</dbReference>
<dbReference type="EMBL" id="MASR01000001">
    <property type="protein sequence ID" value="OFE13822.1"/>
    <property type="molecule type" value="Genomic_DNA"/>
</dbReference>
<evidence type="ECO:0000313" key="4">
    <source>
        <dbReference type="Proteomes" id="UP000175669"/>
    </source>
</evidence>
<protein>
    <submittedName>
        <fullName evidence="3">tRNA 2-thiouridine(34) synthase TusA</fullName>
    </submittedName>
</protein>
<keyword evidence="4" id="KW-1185">Reference proteome</keyword>
<dbReference type="Pfam" id="PF01206">
    <property type="entry name" value="TusA"/>
    <property type="match status" value="1"/>
</dbReference>
<evidence type="ECO:0000256" key="1">
    <source>
        <dbReference type="ARBA" id="ARBA00008984"/>
    </source>
</evidence>
<dbReference type="Gene3D" id="3.30.110.40">
    <property type="entry name" value="TusA-like domain"/>
    <property type="match status" value="1"/>
</dbReference>
<comment type="caution">
    <text evidence="3">The sequence shown here is derived from an EMBL/GenBank/DDBJ whole genome shotgun (WGS) entry which is preliminary data.</text>
</comment>
<dbReference type="AlphaFoldDB" id="A0A1E8CNJ9"/>
<dbReference type="PANTHER" id="PTHR33279:SF2">
    <property type="entry name" value="SULFUR CARRIER PROTEIN TUSA"/>
    <property type="match status" value="1"/>
</dbReference>
<name>A0A1E8CNJ9_9GAMM</name>
<comment type="similarity">
    <text evidence="1">Belongs to the sulfur carrier protein TusA family.</text>
</comment>